<feature type="compositionally biased region" description="Polar residues" evidence="1">
    <location>
        <begin position="124"/>
        <end position="146"/>
    </location>
</feature>
<evidence type="ECO:0000313" key="4">
    <source>
        <dbReference type="Proteomes" id="UP000003560"/>
    </source>
</evidence>
<dbReference type="AlphaFoldDB" id="B6GA20"/>
<feature type="transmembrane region" description="Helical" evidence="2">
    <location>
        <begin position="210"/>
        <end position="231"/>
    </location>
</feature>
<keyword evidence="2" id="KW-0812">Transmembrane</keyword>
<accession>B6GA20</accession>
<feature type="compositionally biased region" description="Basic residues" evidence="1">
    <location>
        <begin position="177"/>
        <end position="188"/>
    </location>
</feature>
<dbReference type="EMBL" id="ABXJ01000055">
    <property type="protein sequence ID" value="EEA90875.1"/>
    <property type="molecule type" value="Genomic_DNA"/>
</dbReference>
<dbReference type="OrthoDB" id="3191514at2"/>
<evidence type="ECO:0000313" key="3">
    <source>
        <dbReference type="EMBL" id="EEA90875.1"/>
    </source>
</evidence>
<feature type="compositionally biased region" description="Basic and acidic residues" evidence="1">
    <location>
        <begin position="1"/>
        <end position="10"/>
    </location>
</feature>
<dbReference type="Proteomes" id="UP000003560">
    <property type="component" value="Unassembled WGS sequence"/>
</dbReference>
<keyword evidence="4" id="KW-1185">Reference proteome</keyword>
<comment type="caution">
    <text evidence="3">The sequence shown here is derived from an EMBL/GenBank/DDBJ whole genome shotgun (WGS) entry which is preliminary data.</text>
</comment>
<feature type="compositionally biased region" description="Basic residues" evidence="1">
    <location>
        <begin position="95"/>
        <end position="105"/>
    </location>
</feature>
<dbReference type="GeneID" id="98002108"/>
<feature type="compositionally biased region" description="Low complexity" evidence="1">
    <location>
        <begin position="153"/>
        <end position="176"/>
    </location>
</feature>
<feature type="compositionally biased region" description="Basic and acidic residues" evidence="1">
    <location>
        <begin position="242"/>
        <end position="252"/>
    </location>
</feature>
<dbReference type="HOGENOM" id="CLU_607949_0_0_11"/>
<evidence type="ECO:0000256" key="2">
    <source>
        <dbReference type="SAM" id="Phobius"/>
    </source>
</evidence>
<feature type="compositionally biased region" description="Acidic residues" evidence="1">
    <location>
        <begin position="31"/>
        <end position="47"/>
    </location>
</feature>
<feature type="region of interest" description="Disordered" evidence="1">
    <location>
        <begin position="1"/>
        <end position="202"/>
    </location>
</feature>
<organism evidence="3 4">
    <name type="scientific">Collinsella stercoris DSM 13279</name>
    <dbReference type="NCBI Taxonomy" id="445975"/>
    <lineage>
        <taxon>Bacteria</taxon>
        <taxon>Bacillati</taxon>
        <taxon>Actinomycetota</taxon>
        <taxon>Coriobacteriia</taxon>
        <taxon>Coriobacteriales</taxon>
        <taxon>Coriobacteriaceae</taxon>
        <taxon>Collinsella</taxon>
    </lineage>
</organism>
<reference evidence="3 4" key="2">
    <citation type="submission" date="2008-10" db="EMBL/GenBank/DDBJ databases">
        <authorList>
            <person name="Fulton L."/>
            <person name="Clifton S."/>
            <person name="Fulton B."/>
            <person name="Xu J."/>
            <person name="Minx P."/>
            <person name="Pepin K.H."/>
            <person name="Johnson M."/>
            <person name="Thiruvilangam P."/>
            <person name="Bhonagiri V."/>
            <person name="Nash W.E."/>
            <person name="Mardis E.R."/>
            <person name="Wilson R.K."/>
        </authorList>
    </citation>
    <scope>NUCLEOTIDE SEQUENCE [LARGE SCALE GENOMIC DNA]</scope>
    <source>
        <strain evidence="3 4">DSM 13279</strain>
    </source>
</reference>
<reference evidence="3 4" key="1">
    <citation type="submission" date="2008-10" db="EMBL/GenBank/DDBJ databases">
        <title>Draft genome sequence of Collinsella stercoris (DSM 13279).</title>
        <authorList>
            <person name="Sudarsanam P."/>
            <person name="Ley R."/>
            <person name="Guruge J."/>
            <person name="Turnbaugh P.J."/>
            <person name="Mahowald M."/>
            <person name="Liep D."/>
            <person name="Gordon J."/>
        </authorList>
    </citation>
    <scope>NUCLEOTIDE SEQUENCE [LARGE SCALE GENOMIC DNA]</scope>
    <source>
        <strain evidence="3 4">DSM 13279</strain>
    </source>
</reference>
<feature type="compositionally biased region" description="Acidic residues" evidence="1">
    <location>
        <begin position="265"/>
        <end position="275"/>
    </location>
</feature>
<dbReference type="STRING" id="445975.COLSTE_00913"/>
<name>B6GA20_9ACTN</name>
<evidence type="ECO:0000256" key="1">
    <source>
        <dbReference type="SAM" id="MobiDB-lite"/>
    </source>
</evidence>
<gene>
    <name evidence="3" type="ORF">COLSTE_00913</name>
</gene>
<dbReference type="RefSeq" id="WP_006720573.1">
    <property type="nucleotide sequence ID" value="NZ_CP085935.1"/>
</dbReference>
<proteinExistence type="predicted"/>
<feature type="region of interest" description="Disordered" evidence="1">
    <location>
        <begin position="240"/>
        <end position="277"/>
    </location>
</feature>
<protein>
    <submittedName>
        <fullName evidence="3">Uncharacterized protein</fullName>
    </submittedName>
</protein>
<sequence length="450" mass="48355">MARRIMHDAQVDPFTAGEPTLPWDESPSPFGEDDQAVEECAFGDEPYDGPTKEPDNYNAPAADEEQEPITSIDPMYLRELFSLSKNGEQDGNSKKAGRRRHRARASKAGGPSASAGDLGPVGASDSSTFPGSSATSVPSGHSTSVGASAHAVDSGSTNGSGSVGPSGPVGPSASARASRRRDTKRRAKPNSGNRGTSKTSTSRRTAIRTIIFVILFFNVAPIACTGAISLLDAFDSRPSVDAPHDEPAHTPSDDDLSGDGLSSDDTVETPEESPDDIAKQECLDIATARLNEVSSADGPERERIVAFLNTYFSDSLGYTAEELGIDADAFAVWALQNFSYEIESCYVHTDEDTAAVYFNVWCPSASTIAYTADEDIFDRLYQEIDFFAEVPEPLTDSQKDQVRALFAEALDDSWQDDPGFSCIDFVFEDGEWKADEDSFAGEMDLVLGIW</sequence>
<keyword evidence="2" id="KW-1133">Transmembrane helix</keyword>
<keyword evidence="2" id="KW-0472">Membrane</keyword>
<feature type="compositionally biased region" description="Low complexity" evidence="1">
    <location>
        <begin position="106"/>
        <end position="116"/>
    </location>
</feature>